<keyword evidence="4 6" id="KW-0689">Ribosomal protein</keyword>
<keyword evidence="9" id="KW-1185">Reference proteome</keyword>
<dbReference type="InterPro" id="IPR028909">
    <property type="entry name" value="bL21-like"/>
</dbReference>
<name>A0A0T5XDJ4_9BACT</name>
<dbReference type="AlphaFoldDB" id="A0A0T5XDJ4"/>
<evidence type="ECO:0000256" key="1">
    <source>
        <dbReference type="ARBA" id="ARBA00008563"/>
    </source>
</evidence>
<evidence type="ECO:0000256" key="5">
    <source>
        <dbReference type="ARBA" id="ARBA00023274"/>
    </source>
</evidence>
<dbReference type="Proteomes" id="UP000005273">
    <property type="component" value="Unassembled WGS sequence"/>
</dbReference>
<keyword evidence="3 6" id="KW-0694">RNA-binding</keyword>
<dbReference type="GO" id="GO:0006412">
    <property type="term" value="P:translation"/>
    <property type="evidence" value="ECO:0007669"/>
    <property type="project" value="UniProtKB-UniRule"/>
</dbReference>
<dbReference type="InterPro" id="IPR018258">
    <property type="entry name" value="Ribosomal_bL21_CS"/>
</dbReference>
<dbReference type="Pfam" id="PF00829">
    <property type="entry name" value="Ribosomal_L21p"/>
    <property type="match status" value="1"/>
</dbReference>
<evidence type="ECO:0000256" key="3">
    <source>
        <dbReference type="ARBA" id="ARBA00022884"/>
    </source>
</evidence>
<dbReference type="SUPFAM" id="SSF141091">
    <property type="entry name" value="L21p-like"/>
    <property type="match status" value="1"/>
</dbReference>
<evidence type="ECO:0000256" key="4">
    <source>
        <dbReference type="ARBA" id="ARBA00022980"/>
    </source>
</evidence>
<keyword evidence="5 6" id="KW-0687">Ribonucleoprotein</keyword>
<dbReference type="GO" id="GO:0005737">
    <property type="term" value="C:cytoplasm"/>
    <property type="evidence" value="ECO:0007669"/>
    <property type="project" value="UniProtKB-ARBA"/>
</dbReference>
<organism evidence="8 9">
    <name type="scientific">Acetomicrobium hydrogeniformans ATCC BAA-1850</name>
    <dbReference type="NCBI Taxonomy" id="592015"/>
    <lineage>
        <taxon>Bacteria</taxon>
        <taxon>Thermotogati</taxon>
        <taxon>Synergistota</taxon>
        <taxon>Synergistia</taxon>
        <taxon>Synergistales</taxon>
        <taxon>Acetomicrobiaceae</taxon>
        <taxon>Acetomicrobium</taxon>
    </lineage>
</organism>
<evidence type="ECO:0000256" key="7">
    <source>
        <dbReference type="RuleBase" id="RU000562"/>
    </source>
</evidence>
<comment type="function">
    <text evidence="6 7">This protein binds to 23S rRNA in the presence of protein L20.</text>
</comment>
<accession>A0A0T5XDJ4</accession>
<evidence type="ECO:0000256" key="6">
    <source>
        <dbReference type="HAMAP-Rule" id="MF_01363"/>
    </source>
</evidence>
<sequence>MGRLPLETGSKAIAARVAQREEVMSLTYAIVETGGKQYRVSPGDVLKVEKLEGQPGDIVKLDRVLMISDDQEVKVGNPTIPGASVESTIKNHGKDKKVIVFKFKNKTNYQRFKGHRQPYSEIEILSVKY</sequence>
<dbReference type="STRING" id="592015.HMPREF1705_03583"/>
<dbReference type="GO" id="GO:0003735">
    <property type="term" value="F:structural constituent of ribosome"/>
    <property type="evidence" value="ECO:0007669"/>
    <property type="project" value="InterPro"/>
</dbReference>
<dbReference type="InterPro" id="IPR036164">
    <property type="entry name" value="bL21-like_sf"/>
</dbReference>
<evidence type="ECO:0000313" key="9">
    <source>
        <dbReference type="Proteomes" id="UP000005273"/>
    </source>
</evidence>
<dbReference type="GO" id="GO:0005840">
    <property type="term" value="C:ribosome"/>
    <property type="evidence" value="ECO:0007669"/>
    <property type="project" value="UniProtKB-KW"/>
</dbReference>
<dbReference type="PANTHER" id="PTHR21349">
    <property type="entry name" value="50S RIBOSOMAL PROTEIN L21"/>
    <property type="match status" value="1"/>
</dbReference>
<dbReference type="InterPro" id="IPR001787">
    <property type="entry name" value="Ribosomal_bL21"/>
</dbReference>
<comment type="subunit">
    <text evidence="6">Part of the 50S ribosomal subunit. Contacts protein L20.</text>
</comment>
<proteinExistence type="inferred from homology"/>
<evidence type="ECO:0000256" key="2">
    <source>
        <dbReference type="ARBA" id="ARBA00022730"/>
    </source>
</evidence>
<dbReference type="PROSITE" id="PS01169">
    <property type="entry name" value="RIBOSOMAL_L21"/>
    <property type="match status" value="1"/>
</dbReference>
<gene>
    <name evidence="6" type="primary">rplU</name>
    <name evidence="8" type="ORF">HMPREF1705_03583</name>
</gene>
<dbReference type="HAMAP" id="MF_01363">
    <property type="entry name" value="Ribosomal_bL21"/>
    <property type="match status" value="1"/>
</dbReference>
<keyword evidence="2 6" id="KW-0699">rRNA-binding</keyword>
<dbReference type="EMBL" id="ACJX03000001">
    <property type="protein sequence ID" value="KRT36308.1"/>
    <property type="molecule type" value="Genomic_DNA"/>
</dbReference>
<dbReference type="PANTHER" id="PTHR21349:SF0">
    <property type="entry name" value="LARGE RIBOSOMAL SUBUNIT PROTEIN BL21M"/>
    <property type="match status" value="1"/>
</dbReference>
<dbReference type="eggNOG" id="COG0261">
    <property type="taxonomic scope" value="Bacteria"/>
</dbReference>
<dbReference type="NCBIfam" id="TIGR00061">
    <property type="entry name" value="L21"/>
    <property type="match status" value="1"/>
</dbReference>
<dbReference type="GO" id="GO:1990904">
    <property type="term" value="C:ribonucleoprotein complex"/>
    <property type="evidence" value="ECO:0007669"/>
    <property type="project" value="UniProtKB-KW"/>
</dbReference>
<comment type="caution">
    <text evidence="8">The sequence shown here is derived from an EMBL/GenBank/DDBJ whole genome shotgun (WGS) entry which is preliminary data.</text>
</comment>
<evidence type="ECO:0000313" key="8">
    <source>
        <dbReference type="EMBL" id="KRT36308.1"/>
    </source>
</evidence>
<protein>
    <recommendedName>
        <fullName evidence="6">Large ribosomal subunit protein bL21</fullName>
    </recommendedName>
</protein>
<comment type="similarity">
    <text evidence="1 6 7">Belongs to the bacterial ribosomal protein bL21 family.</text>
</comment>
<dbReference type="GO" id="GO:0019843">
    <property type="term" value="F:rRNA binding"/>
    <property type="evidence" value="ECO:0007669"/>
    <property type="project" value="UniProtKB-UniRule"/>
</dbReference>
<reference evidence="9" key="1">
    <citation type="submission" date="2012-09" db="EMBL/GenBank/DDBJ databases">
        <authorList>
            <person name="Weinstock G."/>
            <person name="Sodergren E."/>
            <person name="Clifton S."/>
            <person name="Fulton L."/>
            <person name="Fulton B."/>
            <person name="Courtney L."/>
            <person name="Fronick C."/>
            <person name="Harrison M."/>
            <person name="Strong C."/>
            <person name="Farmer C."/>
            <person name="Delehaunty K."/>
            <person name="Markovic C."/>
            <person name="Hall O."/>
            <person name="Minx P."/>
            <person name="Tomlinson C."/>
            <person name="Mitreva M."/>
            <person name="Nelson J."/>
            <person name="Hou S."/>
            <person name="Wollam A."/>
            <person name="Pepin K.H."/>
            <person name="Johnson M."/>
            <person name="Bhonagiri V."/>
            <person name="Nash W.E."/>
            <person name="Suruliraj S."/>
            <person name="Warren W."/>
            <person name="Chinwalla A."/>
            <person name="Mardis E.R."/>
            <person name="Wilson R.K."/>
        </authorList>
    </citation>
    <scope>NUCLEOTIDE SEQUENCE [LARGE SCALE GENOMIC DNA]</scope>
    <source>
        <strain evidence="9">OS1</strain>
    </source>
</reference>